<evidence type="ECO:0000313" key="2">
    <source>
        <dbReference type="Proteomes" id="UP000663844"/>
    </source>
</evidence>
<dbReference type="EMBL" id="CAJOAZ010003439">
    <property type="protein sequence ID" value="CAF4007589.1"/>
    <property type="molecule type" value="Genomic_DNA"/>
</dbReference>
<sequence length="986" mass="116791">MNNNARDEFSIIEDLPNELFVGIFCYLNGVDTVFAFLSLNNRFQKLLRKYCKVFDFKSSSKLQFDTIFDQYSTKRWKSLQLSNDDQTSGQIEYCFQRYPLSVYFTQLEFLSLLKMKTSDLSILSELSFLTNLTSLKIGFICGEIISMYDLSDLKQLKRLVITSCFNTRWTNKLSQLDTLEYVIMHCCLNPLVLTWPSRLKHLKIVLESAEHNDLLPQSISSLSELTNLEIYQKEQGYTVPNGQQWEQIISLSCPLLKNFKFVFQFPYQSYISNQIEQIIASFSTPFYINEKKWFVRCDIWTRYRASHNNNNTDQVVYLILSSPYAEQFDELMRTDDDFCTVEIEVYTLYSYNDYFNRDDDANNFIDPERLAKSLRNSLNSRLTLDDVELSSQSVSMQTPRFAWFQFMFSLLSRLERSDISMKEMIHTLCAKDIVYQSKDIKEFVETYTADQAIQWCMKKSFYFSHINRILRSKNLNAIFMNRAIIYDIEQCLRLLNSEQQEILNLLSPMKVYHGQASSRQEIEFWKSNIGTIITMNSFLSTSMDEDIAFAFAETFDNEDNDDEATVLKIWLDKEKVPKAIFVYLYHEDCDIDDCEILFSLRTLFRIDKVEYCPIKETWYINMTVVDEDDDQLQQILTPWKTSILQNYDSIPSQNNQLIYVRNLSEDNGAFLAFQLSVDVILRLDRNDFARQEMMAMCRTKFPHDRFVLAKIDEFERRYQSNQDAAKWYTADSFLYRLLNQVLRTEAIDPIFKFRYYIQDLHNQLAVMQDDYLKRLQISNCSTLILYRGQVMAWNDLQDKFRTNIGNLITMSSFLSTTTDRHVARFFSGDGFVENPERDVSVLYEITINIQSFHSVPFAELHDETIFEEEGEVLFSMGAVFRIDDVYEEHKLLWTVKLTLTTEEEEEQWNVLTEHLQEKEETLMIADENKENPVRTIVGITRKRSRSFDEYRYSKRDFLRSKWPDSFRTKMRRYLEHPAFKTIHKEV</sequence>
<dbReference type="AlphaFoldDB" id="A0A819P1Q0"/>
<accession>A0A819P1Q0</accession>
<dbReference type="Gene3D" id="3.80.10.10">
    <property type="entry name" value="Ribonuclease Inhibitor"/>
    <property type="match status" value="1"/>
</dbReference>
<dbReference type="SUPFAM" id="SSF52047">
    <property type="entry name" value="RNI-like"/>
    <property type="match status" value="1"/>
</dbReference>
<dbReference type="Gene3D" id="3.90.176.10">
    <property type="entry name" value="Toxin ADP-ribosyltransferase, Chain A, domain 1"/>
    <property type="match status" value="2"/>
</dbReference>
<dbReference type="SUPFAM" id="SSF56399">
    <property type="entry name" value="ADP-ribosylation"/>
    <property type="match status" value="2"/>
</dbReference>
<name>A0A819P1Q0_9BILA</name>
<protein>
    <submittedName>
        <fullName evidence="1">Uncharacterized protein</fullName>
    </submittedName>
</protein>
<dbReference type="InterPro" id="IPR032675">
    <property type="entry name" value="LRR_dom_sf"/>
</dbReference>
<gene>
    <name evidence="1" type="ORF">OXD698_LOCUS29899</name>
</gene>
<evidence type="ECO:0000313" key="1">
    <source>
        <dbReference type="EMBL" id="CAF4007589.1"/>
    </source>
</evidence>
<comment type="caution">
    <text evidence="1">The sequence shown here is derived from an EMBL/GenBank/DDBJ whole genome shotgun (WGS) entry which is preliminary data.</text>
</comment>
<proteinExistence type="predicted"/>
<reference evidence="1" key="1">
    <citation type="submission" date="2021-02" db="EMBL/GenBank/DDBJ databases">
        <authorList>
            <person name="Nowell W R."/>
        </authorList>
    </citation>
    <scope>NUCLEOTIDE SEQUENCE</scope>
</reference>
<dbReference type="PROSITE" id="PS51996">
    <property type="entry name" value="TR_MART"/>
    <property type="match status" value="2"/>
</dbReference>
<organism evidence="1 2">
    <name type="scientific">Adineta steineri</name>
    <dbReference type="NCBI Taxonomy" id="433720"/>
    <lineage>
        <taxon>Eukaryota</taxon>
        <taxon>Metazoa</taxon>
        <taxon>Spiralia</taxon>
        <taxon>Gnathifera</taxon>
        <taxon>Rotifera</taxon>
        <taxon>Eurotatoria</taxon>
        <taxon>Bdelloidea</taxon>
        <taxon>Adinetida</taxon>
        <taxon>Adinetidae</taxon>
        <taxon>Adineta</taxon>
    </lineage>
</organism>
<dbReference type="Proteomes" id="UP000663844">
    <property type="component" value="Unassembled WGS sequence"/>
</dbReference>